<dbReference type="NCBIfam" id="NF003806">
    <property type="entry name" value="PRK05395.1-3"/>
    <property type="match status" value="1"/>
</dbReference>
<evidence type="ECO:0000313" key="13">
    <source>
        <dbReference type="EMBL" id="ACH38577.1"/>
    </source>
</evidence>
<dbReference type="InterPro" id="IPR001874">
    <property type="entry name" value="DHquinase_II"/>
</dbReference>
<dbReference type="OrthoDB" id="9790793at2"/>
<dbReference type="eggNOG" id="COG0757">
    <property type="taxonomic scope" value="Bacteria"/>
</dbReference>
<gene>
    <name evidence="8 13" type="primary">aroQ</name>
    <name evidence="13" type="ordered locus">Gbem_1559</name>
</gene>
<feature type="site" description="Transition state stabilizer" evidence="8 11">
    <location>
        <position position="22"/>
    </location>
</feature>
<feature type="active site" description="Proton acceptor" evidence="8 9">
    <location>
        <position position="27"/>
    </location>
</feature>
<comment type="similarity">
    <text evidence="4 8">Belongs to the type-II 3-dehydroquinase family.</text>
</comment>
<evidence type="ECO:0000256" key="6">
    <source>
        <dbReference type="ARBA" id="ARBA00012060"/>
    </source>
</evidence>
<name>B5E8J2_CITBB</name>
<keyword evidence="12" id="KW-0812">Transmembrane</keyword>
<feature type="binding site" evidence="8 10">
    <location>
        <begin position="105"/>
        <end position="106"/>
    </location>
    <ligand>
        <name>substrate</name>
    </ligand>
</feature>
<dbReference type="InterPro" id="IPR018509">
    <property type="entry name" value="DHquinase_II_CS"/>
</dbReference>
<keyword evidence="7 8" id="KW-0456">Lyase</keyword>
<feature type="active site" description="Proton donor" evidence="8 9">
    <location>
        <position position="104"/>
    </location>
</feature>
<organism evidence="13 14">
    <name type="scientific">Citrifermentans bemidjiense (strain ATCC BAA-1014 / DSM 16622 / JCM 12645 / Bem)</name>
    <name type="common">Geobacter bemidjiensis</name>
    <dbReference type="NCBI Taxonomy" id="404380"/>
    <lineage>
        <taxon>Bacteria</taxon>
        <taxon>Pseudomonadati</taxon>
        <taxon>Thermodesulfobacteriota</taxon>
        <taxon>Desulfuromonadia</taxon>
        <taxon>Geobacterales</taxon>
        <taxon>Geobacteraceae</taxon>
        <taxon>Citrifermentans</taxon>
    </lineage>
</organism>
<evidence type="ECO:0000256" key="12">
    <source>
        <dbReference type="SAM" id="Phobius"/>
    </source>
</evidence>
<keyword evidence="14" id="KW-1185">Reference proteome</keyword>
<dbReference type="SUPFAM" id="SSF52304">
    <property type="entry name" value="Type II 3-dehydroquinate dehydratase"/>
    <property type="match status" value="1"/>
</dbReference>
<dbReference type="PANTHER" id="PTHR21272">
    <property type="entry name" value="CATABOLIC 3-DEHYDROQUINASE"/>
    <property type="match status" value="1"/>
</dbReference>
<evidence type="ECO:0000256" key="1">
    <source>
        <dbReference type="ARBA" id="ARBA00001864"/>
    </source>
</evidence>
<dbReference type="NCBIfam" id="NF003805">
    <property type="entry name" value="PRK05395.1-2"/>
    <property type="match status" value="1"/>
</dbReference>
<keyword evidence="12" id="KW-1133">Transmembrane helix</keyword>
<comment type="subunit">
    <text evidence="5 8">Homododecamer.</text>
</comment>
<dbReference type="UniPathway" id="UPA00053">
    <property type="reaction ID" value="UER00086"/>
</dbReference>
<proteinExistence type="inferred from homology"/>
<dbReference type="GO" id="GO:0009423">
    <property type="term" value="P:chorismate biosynthetic process"/>
    <property type="evidence" value="ECO:0007669"/>
    <property type="project" value="UniProtKB-UniRule"/>
</dbReference>
<evidence type="ECO:0000256" key="7">
    <source>
        <dbReference type="ARBA" id="ARBA00023239"/>
    </source>
</evidence>
<evidence type="ECO:0000256" key="10">
    <source>
        <dbReference type="PIRSR" id="PIRSR001399-2"/>
    </source>
</evidence>
<dbReference type="EMBL" id="CP001124">
    <property type="protein sequence ID" value="ACH38577.1"/>
    <property type="molecule type" value="Genomic_DNA"/>
</dbReference>
<dbReference type="STRING" id="404380.Gbem_1559"/>
<feature type="binding site" evidence="8 10">
    <location>
        <position position="84"/>
    </location>
    <ligand>
        <name>substrate</name>
    </ligand>
</feature>
<dbReference type="InterPro" id="IPR036441">
    <property type="entry name" value="DHquinase_II_sf"/>
</dbReference>
<dbReference type="PANTHER" id="PTHR21272:SF3">
    <property type="entry name" value="CATABOLIC 3-DEHYDROQUINASE"/>
    <property type="match status" value="1"/>
</dbReference>
<dbReference type="PROSITE" id="PS01029">
    <property type="entry name" value="DEHYDROQUINASE_II"/>
    <property type="match status" value="1"/>
</dbReference>
<dbReference type="GO" id="GO:0009073">
    <property type="term" value="P:aromatic amino acid family biosynthetic process"/>
    <property type="evidence" value="ECO:0007669"/>
    <property type="project" value="UniProtKB-KW"/>
</dbReference>
<feature type="binding site" evidence="8 10">
    <location>
        <position position="91"/>
    </location>
    <ligand>
        <name>substrate</name>
    </ligand>
</feature>
<dbReference type="PIRSF" id="PIRSF001399">
    <property type="entry name" value="DHquinase_II"/>
    <property type="match status" value="1"/>
</dbReference>
<evidence type="ECO:0000256" key="11">
    <source>
        <dbReference type="PIRSR" id="PIRSR001399-3"/>
    </source>
</evidence>
<evidence type="ECO:0000256" key="9">
    <source>
        <dbReference type="PIRSR" id="PIRSR001399-1"/>
    </source>
</evidence>
<dbReference type="AlphaFoldDB" id="B5E8J2"/>
<feature type="binding site" evidence="8 10">
    <location>
        <position position="115"/>
    </location>
    <ligand>
        <name>substrate</name>
    </ligand>
</feature>
<dbReference type="HAMAP" id="MF_00169">
    <property type="entry name" value="AroQ"/>
    <property type="match status" value="1"/>
</dbReference>
<dbReference type="NCBIfam" id="NF003807">
    <property type="entry name" value="PRK05395.1-4"/>
    <property type="match status" value="1"/>
</dbReference>
<evidence type="ECO:0000256" key="4">
    <source>
        <dbReference type="ARBA" id="ARBA00011037"/>
    </source>
</evidence>
<dbReference type="Pfam" id="PF01220">
    <property type="entry name" value="DHquinase_II"/>
    <property type="match status" value="1"/>
</dbReference>
<accession>B5E8J2</accession>
<dbReference type="Gene3D" id="3.40.50.9100">
    <property type="entry name" value="Dehydroquinase, class II"/>
    <property type="match status" value="1"/>
</dbReference>
<dbReference type="CDD" id="cd00466">
    <property type="entry name" value="DHQase_II"/>
    <property type="match status" value="1"/>
</dbReference>
<comment type="function">
    <text evidence="2 8">Catalyzes a trans-dehydration via an enolate intermediate.</text>
</comment>
<evidence type="ECO:0000256" key="3">
    <source>
        <dbReference type="ARBA" id="ARBA00004902"/>
    </source>
</evidence>
<protein>
    <recommendedName>
        <fullName evidence="6 8">3-dehydroquinate dehydratase</fullName>
        <shortName evidence="8">3-dehydroquinase</shortName>
        <ecNumber evidence="6 8">4.2.1.10</ecNumber>
    </recommendedName>
    <alternativeName>
        <fullName evidence="8">Type II DHQase</fullName>
    </alternativeName>
</protein>
<keyword evidence="8" id="KW-0028">Amino-acid biosynthesis</keyword>
<reference evidence="13 14" key="2">
    <citation type="journal article" date="2010" name="BMC Genomics">
        <title>The genome of Geobacter bemidjiensis, exemplar for the subsurface clade of Geobacter species that predominate in Fe(III)-reducing subsurface environments.</title>
        <authorList>
            <person name="Aklujkar M."/>
            <person name="Young N.D."/>
            <person name="Holmes D."/>
            <person name="Chavan M."/>
            <person name="Risso C."/>
            <person name="Kiss H.E."/>
            <person name="Han C.S."/>
            <person name="Land M.L."/>
            <person name="Lovley D.R."/>
        </authorList>
    </citation>
    <scope>NUCLEOTIDE SEQUENCE [LARGE SCALE GENOMIC DNA]</scope>
    <source>
        <strain evidence="14">ATCC BAA-1014 / DSM 16622 / JCM 12645 / Bem</strain>
    </source>
</reference>
<comment type="pathway">
    <text evidence="3 8">Metabolic intermediate biosynthesis; chorismate biosynthesis; chorismate from D-erythrose 4-phosphate and phosphoenolpyruvate: step 3/7.</text>
</comment>
<reference evidence="13 14" key="1">
    <citation type="submission" date="2008-07" db="EMBL/GenBank/DDBJ databases">
        <title>Complete sequence of Geobacter bemidjiensis BEM.</title>
        <authorList>
            <consortium name="US DOE Joint Genome Institute"/>
            <person name="Lucas S."/>
            <person name="Copeland A."/>
            <person name="Lapidus A."/>
            <person name="Glavina del Rio T."/>
            <person name="Dalin E."/>
            <person name="Tice H."/>
            <person name="Bruce D."/>
            <person name="Goodwin L."/>
            <person name="Pitluck S."/>
            <person name="Kiss H."/>
            <person name="Brettin T."/>
            <person name="Detter J.C."/>
            <person name="Han C."/>
            <person name="Kuske C.R."/>
            <person name="Schmutz J."/>
            <person name="Larimer F."/>
            <person name="Land M."/>
            <person name="Hauser L."/>
            <person name="Kyrpides N."/>
            <person name="Lykidis A."/>
            <person name="Lovley D."/>
            <person name="Richardson P."/>
        </authorList>
    </citation>
    <scope>NUCLEOTIDE SEQUENCE [LARGE SCALE GENOMIC DNA]</scope>
    <source>
        <strain evidence="14">ATCC BAA-1014 / DSM 16622 / JCM 12645 / Bem</strain>
    </source>
</reference>
<dbReference type="Proteomes" id="UP000008825">
    <property type="component" value="Chromosome"/>
</dbReference>
<dbReference type="NCBIfam" id="NF003804">
    <property type="entry name" value="PRK05395.1-1"/>
    <property type="match status" value="1"/>
</dbReference>
<evidence type="ECO:0000313" key="14">
    <source>
        <dbReference type="Proteomes" id="UP000008825"/>
    </source>
</evidence>
<keyword evidence="8" id="KW-0057">Aromatic amino acid biosynthesis</keyword>
<feature type="binding site" evidence="8 10">
    <location>
        <position position="78"/>
    </location>
    <ligand>
        <name>substrate</name>
    </ligand>
</feature>
<evidence type="ECO:0000256" key="5">
    <source>
        <dbReference type="ARBA" id="ARBA00011193"/>
    </source>
</evidence>
<feature type="transmembrane region" description="Helical" evidence="12">
    <location>
        <begin position="119"/>
        <end position="139"/>
    </location>
</feature>
<dbReference type="NCBIfam" id="TIGR01088">
    <property type="entry name" value="aroQ"/>
    <property type="match status" value="1"/>
</dbReference>
<sequence length="149" mass="15773">MTKPDVRILVLHGPNLNLLGTREPGVYGTTTLKGINQSLMALASEFSLELRILQTNSEGAMVDAIQGAMADCQGILINPAAYTHTSVAIRDAIAAVALPAVEVHLSNVHAREPFRSHSYIAPVAVGQICGFGAISYLLGLRALAERLGK</sequence>
<dbReference type="GO" id="GO:0019631">
    <property type="term" value="P:quinate catabolic process"/>
    <property type="evidence" value="ECO:0007669"/>
    <property type="project" value="TreeGrafter"/>
</dbReference>
<keyword evidence="12" id="KW-0472">Membrane</keyword>
<evidence type="ECO:0000256" key="2">
    <source>
        <dbReference type="ARBA" id="ARBA00003924"/>
    </source>
</evidence>
<dbReference type="KEGG" id="gbm:Gbem_1559"/>
<dbReference type="HOGENOM" id="CLU_090968_1_0_7"/>
<dbReference type="GO" id="GO:0008652">
    <property type="term" value="P:amino acid biosynthetic process"/>
    <property type="evidence" value="ECO:0007669"/>
    <property type="project" value="UniProtKB-KW"/>
</dbReference>
<evidence type="ECO:0000256" key="8">
    <source>
        <dbReference type="HAMAP-Rule" id="MF_00169"/>
    </source>
</evidence>
<dbReference type="EC" id="4.2.1.10" evidence="6 8"/>
<comment type="catalytic activity">
    <reaction evidence="1 8">
        <text>3-dehydroquinate = 3-dehydroshikimate + H2O</text>
        <dbReference type="Rhea" id="RHEA:21096"/>
        <dbReference type="ChEBI" id="CHEBI:15377"/>
        <dbReference type="ChEBI" id="CHEBI:16630"/>
        <dbReference type="ChEBI" id="CHEBI:32364"/>
        <dbReference type="EC" id="4.2.1.10"/>
    </reaction>
</comment>
<dbReference type="GO" id="GO:0003855">
    <property type="term" value="F:3-dehydroquinate dehydratase activity"/>
    <property type="evidence" value="ECO:0007669"/>
    <property type="project" value="UniProtKB-UniRule"/>
</dbReference>